<gene>
    <name evidence="2" type="ORF">RM764_09590</name>
</gene>
<dbReference type="RefSeq" id="WP_311693983.1">
    <property type="nucleotide sequence ID" value="NZ_JAVREY010000008.1"/>
</dbReference>
<dbReference type="Gene3D" id="1.10.10.10">
    <property type="entry name" value="Winged helix-like DNA-binding domain superfamily/Winged helix DNA-binding domain"/>
    <property type="match status" value="1"/>
</dbReference>
<dbReference type="PANTHER" id="PTHR33164:SF99">
    <property type="entry name" value="MARR FAMILY REGULATORY PROTEIN"/>
    <property type="match status" value="1"/>
</dbReference>
<evidence type="ECO:0000313" key="2">
    <source>
        <dbReference type="EMBL" id="MDT0463267.1"/>
    </source>
</evidence>
<accession>A0ABU2TQN2</accession>
<keyword evidence="3" id="KW-1185">Reference proteome</keyword>
<protein>
    <submittedName>
        <fullName evidence="2">MarR family winged helix-turn-helix transcriptional regulator</fullName>
    </submittedName>
</protein>
<evidence type="ECO:0000259" key="1">
    <source>
        <dbReference type="PROSITE" id="PS50995"/>
    </source>
</evidence>
<dbReference type="SUPFAM" id="SSF46785">
    <property type="entry name" value="Winged helix' DNA-binding domain"/>
    <property type="match status" value="1"/>
</dbReference>
<dbReference type="PANTHER" id="PTHR33164">
    <property type="entry name" value="TRANSCRIPTIONAL REGULATOR, MARR FAMILY"/>
    <property type="match status" value="1"/>
</dbReference>
<dbReference type="InterPro" id="IPR036388">
    <property type="entry name" value="WH-like_DNA-bd_sf"/>
</dbReference>
<evidence type="ECO:0000313" key="3">
    <source>
        <dbReference type="Proteomes" id="UP001183809"/>
    </source>
</evidence>
<dbReference type="InterPro" id="IPR036390">
    <property type="entry name" value="WH_DNA-bd_sf"/>
</dbReference>
<dbReference type="PROSITE" id="PS50995">
    <property type="entry name" value="HTH_MARR_2"/>
    <property type="match status" value="1"/>
</dbReference>
<proteinExistence type="predicted"/>
<name>A0ABU2TQN2_9ACTN</name>
<dbReference type="Proteomes" id="UP001183809">
    <property type="component" value="Unassembled WGS sequence"/>
</dbReference>
<dbReference type="SMART" id="SM00347">
    <property type="entry name" value="HTH_MARR"/>
    <property type="match status" value="1"/>
</dbReference>
<comment type="caution">
    <text evidence="2">The sequence shown here is derived from an EMBL/GenBank/DDBJ whole genome shotgun (WGS) entry which is preliminary data.</text>
</comment>
<reference evidence="3" key="1">
    <citation type="submission" date="2023-07" db="EMBL/GenBank/DDBJ databases">
        <title>30 novel species of actinomycetes from the DSMZ collection.</title>
        <authorList>
            <person name="Nouioui I."/>
        </authorList>
    </citation>
    <scope>NUCLEOTIDE SEQUENCE [LARGE SCALE GENOMIC DNA]</scope>
    <source>
        <strain evidence="3">DSM 41699</strain>
    </source>
</reference>
<sequence length="163" mass="17862">MPSAERPPSPLTPLSASEEGFVRALGRVMMLLPRAVDTDMLRDAQLPLSEYTALMHLSEAPGGHLRMNELATVCNLSLSGMTRVVNRLEKQGFVQRAKCDEDGRGWNAVVTDQGLARLEKAWPTHLASVRRHVLDHLDPEDLPRLTDALRHIVPGVGSGGRDA</sequence>
<dbReference type="Pfam" id="PF12802">
    <property type="entry name" value="MarR_2"/>
    <property type="match status" value="1"/>
</dbReference>
<dbReference type="InterPro" id="IPR000835">
    <property type="entry name" value="HTH_MarR-typ"/>
</dbReference>
<organism evidence="2 3">
    <name type="scientific">Streptomyces gibsoniae</name>
    <dbReference type="NCBI Taxonomy" id="3075529"/>
    <lineage>
        <taxon>Bacteria</taxon>
        <taxon>Bacillati</taxon>
        <taxon>Actinomycetota</taxon>
        <taxon>Actinomycetes</taxon>
        <taxon>Kitasatosporales</taxon>
        <taxon>Streptomycetaceae</taxon>
        <taxon>Streptomyces</taxon>
    </lineage>
</organism>
<feature type="domain" description="HTH marR-type" evidence="1">
    <location>
        <begin position="18"/>
        <end position="154"/>
    </location>
</feature>
<dbReference type="InterPro" id="IPR039422">
    <property type="entry name" value="MarR/SlyA-like"/>
</dbReference>
<dbReference type="EMBL" id="JAVREY010000008">
    <property type="protein sequence ID" value="MDT0463267.1"/>
    <property type="molecule type" value="Genomic_DNA"/>
</dbReference>